<dbReference type="SMART" id="SM00248">
    <property type="entry name" value="ANK"/>
    <property type="match status" value="8"/>
</dbReference>
<keyword evidence="7" id="KW-1185">Reference proteome</keyword>
<name>A0A397H764_ASPTH</name>
<keyword evidence="1" id="KW-0677">Repeat</keyword>
<feature type="repeat" description="ANK" evidence="2">
    <location>
        <begin position="1054"/>
        <end position="1086"/>
    </location>
</feature>
<dbReference type="RefSeq" id="XP_026614653.1">
    <property type="nucleotide sequence ID" value="XM_026758566.1"/>
</dbReference>
<dbReference type="SUPFAM" id="SSF48403">
    <property type="entry name" value="Ankyrin repeat"/>
    <property type="match status" value="1"/>
</dbReference>
<dbReference type="Pfam" id="PF24883">
    <property type="entry name" value="NPHP3_N"/>
    <property type="match status" value="1"/>
</dbReference>
<dbReference type="GO" id="GO:0003824">
    <property type="term" value="F:catalytic activity"/>
    <property type="evidence" value="ECO:0007669"/>
    <property type="project" value="InterPro"/>
</dbReference>
<dbReference type="PANTHER" id="PTHR46082:SF11">
    <property type="entry name" value="AAA+ ATPASE DOMAIN-CONTAINING PROTEIN-RELATED"/>
    <property type="match status" value="1"/>
</dbReference>
<dbReference type="GO" id="GO:0009116">
    <property type="term" value="P:nucleoside metabolic process"/>
    <property type="evidence" value="ECO:0007669"/>
    <property type="project" value="InterPro"/>
</dbReference>
<dbReference type="AlphaFoldDB" id="A0A397H764"/>
<dbReference type="PROSITE" id="PS50297">
    <property type="entry name" value="ANK_REP_REGION"/>
    <property type="match status" value="1"/>
</dbReference>
<organism evidence="6 7">
    <name type="scientific">Aspergillus thermomutatus</name>
    <name type="common">Neosartorya pseudofischeri</name>
    <dbReference type="NCBI Taxonomy" id="41047"/>
    <lineage>
        <taxon>Eukaryota</taxon>
        <taxon>Fungi</taxon>
        <taxon>Dikarya</taxon>
        <taxon>Ascomycota</taxon>
        <taxon>Pezizomycotina</taxon>
        <taxon>Eurotiomycetes</taxon>
        <taxon>Eurotiomycetidae</taxon>
        <taxon>Eurotiales</taxon>
        <taxon>Aspergillaceae</taxon>
        <taxon>Aspergillus</taxon>
        <taxon>Aspergillus subgen. Fumigati</taxon>
    </lineage>
</organism>
<dbReference type="Proteomes" id="UP000215305">
    <property type="component" value="Unassembled WGS sequence"/>
</dbReference>
<dbReference type="PANTHER" id="PTHR46082">
    <property type="entry name" value="ATP/GTP-BINDING PROTEIN-RELATED"/>
    <property type="match status" value="1"/>
</dbReference>
<dbReference type="InterPro" id="IPR053137">
    <property type="entry name" value="NLR-like"/>
</dbReference>
<evidence type="ECO:0000256" key="3">
    <source>
        <dbReference type="SAM" id="MobiDB-lite"/>
    </source>
</evidence>
<sequence>MSSCSEIENGDFSPERADRASKRRKLGDGNWGNETIGFKTLSREDYTVGWISALSLELAAAEAMLDETHGDAGKLETDNNTYIFGTMAGHNCVIACLPAGEYGHIPATIVASQMRSSFPSVRFWLLVGVGGGAPTEKADIRLGDVVVSTPIKQSPGVIQYDYGKTVGDGIFERMGVLDKPPPLLLTAVSKLQAQHRTEAGSRILALIDEMTSKHPEMRLRYGPRDSGSDVLFEADYDHEEGDSCHNCDRSFAVTRPARQACAPVVHYGTIGSANQVMRHATVRDRFARYLGILCFEMEAAGLVDNFPCLTIRGICDYADSHKNKEWQEFAAATAAAYAKELLGVIPPTSLSESQTHRLPTSALEHRRLCLEALDFDRREERGFAIKKAFSETCKWLLDQPEYQKWLDSGLSHEHNGFLWIKGNPGTGKSTLMKFAFENTKQKTSASGAIVISFFFNARGDELEKSATGMYRSLLFQLFNLLPRLRNILDSEVTQSMLNSGSWSLERLQDVFRLVIRNLEGQPLICFIDALDECDESEVRDMVDYFGELGELAASSLIPLHVCLSSRHYPHVTFDKGLEMILEGQDGHGKDISHYLDLKLASIKHKEIPEVKAEIIEKASGIFLWVVLVVDILKRAYDQGRMSALRKRLREIPPRLKELFKDILTRDTQNMQDLLLCLQWTLYANRPLSPHELFYAVQSHNENELDPMELLENDDSVSRFILSSSKGLIEVTKSRKKTVQFIHESVRDFLLKEGGLDELWRDVHGGRMVPGHEDLKVCCWNYLTQAYIFRGSILPNDLPHAKSAAAAALREKTSKSLPFLDYAVNNVLQHAEAAEQAGVSQTDFLFPFATYQWTYMYNLFEKHQNRRYAKSTRLIYILAERNLSHLLKSALEAKSLHGIFNNCVCHYCGSCQHSDGDNPHRWASPFLAACIPYANQREDLADLISRLPELKVPRNLTIFEHAMMTRDLPLQRLICSTGRADFSIDTVGRKTPLMRAVENRNRSLLVAVLKLGANPNERCDLAVNSPLGGAVKLKRADMVRLLLEHGADPNMVRPNPRPPLCEAVMAGSYAIAQQLLSAGANTELADRGSGMTALHLAASLGRIQFVRLLLREGANINSQDRYRGTPLHCAQTLEICEFLIDRGADPNIRDKEGRTPIFSHDYAKVQLLLRRGANVNIKDNNGHTPLMWLVHEHELLIGAHSEPEVIQLLRDNGANPDECGNLAG</sequence>
<dbReference type="InterPro" id="IPR027417">
    <property type="entry name" value="P-loop_NTPase"/>
</dbReference>
<dbReference type="STRING" id="41047.A0A397H764"/>
<dbReference type="OrthoDB" id="194358at2759"/>
<dbReference type="PRINTS" id="PR01415">
    <property type="entry name" value="ANKYRIN"/>
</dbReference>
<dbReference type="InterPro" id="IPR036770">
    <property type="entry name" value="Ankyrin_rpt-contain_sf"/>
</dbReference>
<dbReference type="InterPro" id="IPR002110">
    <property type="entry name" value="Ankyrin_rpt"/>
</dbReference>
<evidence type="ECO:0000259" key="5">
    <source>
        <dbReference type="Pfam" id="PF24883"/>
    </source>
</evidence>
<dbReference type="Gene3D" id="3.40.50.300">
    <property type="entry name" value="P-loop containing nucleotide triphosphate hydrolases"/>
    <property type="match status" value="1"/>
</dbReference>
<reference evidence="6" key="1">
    <citation type="submission" date="2018-08" db="EMBL/GenBank/DDBJ databases">
        <title>Draft genome sequence of azole-resistant Aspergillus thermomutatus (Neosartorya pseudofischeri) strain HMR AF 39, isolated from a human nasal aspirate.</title>
        <authorList>
            <person name="Parent-Michaud M."/>
            <person name="Dufresne P.J."/>
            <person name="Fournier E."/>
            <person name="Martineau C."/>
            <person name="Moreira S."/>
            <person name="Perkins V."/>
            <person name="De Repentigny L."/>
            <person name="Dufresne S.F."/>
        </authorList>
    </citation>
    <scope>NUCLEOTIDE SEQUENCE [LARGE SCALE GENOMIC DNA]</scope>
    <source>
        <strain evidence="6">HMR AF 39</strain>
    </source>
</reference>
<evidence type="ECO:0000313" key="7">
    <source>
        <dbReference type="Proteomes" id="UP000215305"/>
    </source>
</evidence>
<keyword evidence="2" id="KW-0040">ANK repeat</keyword>
<dbReference type="SUPFAM" id="SSF53167">
    <property type="entry name" value="Purine and uridine phosphorylases"/>
    <property type="match status" value="1"/>
</dbReference>
<evidence type="ECO:0000256" key="2">
    <source>
        <dbReference type="PROSITE-ProRule" id="PRU00023"/>
    </source>
</evidence>
<proteinExistence type="predicted"/>
<feature type="domain" description="Nephrocystin 3-like N-terminal" evidence="5">
    <location>
        <begin position="391"/>
        <end position="566"/>
    </location>
</feature>
<protein>
    <submittedName>
        <fullName evidence="6">Uncharacterized protein</fullName>
    </submittedName>
</protein>
<evidence type="ECO:0000313" key="6">
    <source>
        <dbReference type="EMBL" id="RHZ56270.1"/>
    </source>
</evidence>
<evidence type="ECO:0000256" key="1">
    <source>
        <dbReference type="ARBA" id="ARBA00022737"/>
    </source>
</evidence>
<dbReference type="InterPro" id="IPR035994">
    <property type="entry name" value="Nucleoside_phosphorylase_sf"/>
</dbReference>
<evidence type="ECO:0000259" key="4">
    <source>
        <dbReference type="Pfam" id="PF01048"/>
    </source>
</evidence>
<feature type="repeat" description="ANK" evidence="2">
    <location>
        <begin position="1088"/>
        <end position="1120"/>
    </location>
</feature>
<dbReference type="Pfam" id="PF12796">
    <property type="entry name" value="Ank_2"/>
    <property type="match status" value="1"/>
</dbReference>
<feature type="region of interest" description="Disordered" evidence="3">
    <location>
        <begin position="1"/>
        <end position="26"/>
    </location>
</feature>
<accession>A0A397H764</accession>
<comment type="caution">
    <text evidence="6">The sequence shown here is derived from an EMBL/GenBank/DDBJ whole genome shotgun (WGS) entry which is preliminary data.</text>
</comment>
<dbReference type="Gene3D" id="1.25.40.20">
    <property type="entry name" value="Ankyrin repeat-containing domain"/>
    <property type="match status" value="1"/>
</dbReference>
<dbReference type="Gene3D" id="3.40.50.1580">
    <property type="entry name" value="Nucleoside phosphorylase domain"/>
    <property type="match status" value="1"/>
</dbReference>
<dbReference type="Pfam" id="PF00023">
    <property type="entry name" value="Ank"/>
    <property type="match status" value="1"/>
</dbReference>
<dbReference type="InterPro" id="IPR000845">
    <property type="entry name" value="Nucleoside_phosphorylase_d"/>
</dbReference>
<dbReference type="Pfam" id="PF01048">
    <property type="entry name" value="PNP_UDP_1"/>
    <property type="match status" value="1"/>
</dbReference>
<gene>
    <name evidence="6" type="ORF">CDV56_104947</name>
</gene>
<feature type="domain" description="Nucleoside phosphorylase" evidence="4">
    <location>
        <begin position="49"/>
        <end position="340"/>
    </location>
</feature>
<dbReference type="InterPro" id="IPR056884">
    <property type="entry name" value="NPHP3-like_N"/>
</dbReference>
<dbReference type="SUPFAM" id="SSF52540">
    <property type="entry name" value="P-loop containing nucleoside triphosphate hydrolases"/>
    <property type="match status" value="1"/>
</dbReference>
<dbReference type="PROSITE" id="PS50088">
    <property type="entry name" value="ANK_REPEAT"/>
    <property type="match status" value="3"/>
</dbReference>
<feature type="repeat" description="ANK" evidence="2">
    <location>
        <begin position="1021"/>
        <end position="1053"/>
    </location>
</feature>
<dbReference type="EMBL" id="NKHU02000090">
    <property type="protein sequence ID" value="RHZ56270.1"/>
    <property type="molecule type" value="Genomic_DNA"/>
</dbReference>
<dbReference type="VEuPathDB" id="FungiDB:CDV56_104947"/>
<dbReference type="GeneID" id="38126921"/>